<protein>
    <submittedName>
        <fullName evidence="3">Enhanced serine sensitivity protein SseB</fullName>
    </submittedName>
</protein>
<dbReference type="Pfam" id="PF07179">
    <property type="entry name" value="SseB"/>
    <property type="match status" value="1"/>
</dbReference>
<name>A0A8J3LNC0_9ACTN</name>
<keyword evidence="4" id="KW-1185">Reference proteome</keyword>
<dbReference type="InterPro" id="IPR027945">
    <property type="entry name" value="SseB_C"/>
</dbReference>
<accession>A0A8J3LNC0</accession>
<feature type="domain" description="SseB protein N-terminal" evidence="1">
    <location>
        <begin position="8"/>
        <end position="115"/>
    </location>
</feature>
<dbReference type="Pfam" id="PF14581">
    <property type="entry name" value="SseB_C"/>
    <property type="match status" value="1"/>
</dbReference>
<evidence type="ECO:0000313" key="4">
    <source>
        <dbReference type="Proteomes" id="UP000653674"/>
    </source>
</evidence>
<dbReference type="AlphaFoldDB" id="A0A8J3LNC0"/>
<evidence type="ECO:0000313" key="3">
    <source>
        <dbReference type="EMBL" id="GIG74519.1"/>
    </source>
</evidence>
<dbReference type="InterPro" id="IPR009839">
    <property type="entry name" value="SseB_N"/>
</dbReference>
<dbReference type="EMBL" id="BONU01000019">
    <property type="protein sequence ID" value="GIG74519.1"/>
    <property type="molecule type" value="Genomic_DNA"/>
</dbReference>
<evidence type="ECO:0000259" key="2">
    <source>
        <dbReference type="Pfam" id="PF14581"/>
    </source>
</evidence>
<proteinExistence type="predicted"/>
<dbReference type="Proteomes" id="UP000653674">
    <property type="component" value="Unassembled WGS sequence"/>
</dbReference>
<evidence type="ECO:0000259" key="1">
    <source>
        <dbReference type="Pfam" id="PF07179"/>
    </source>
</evidence>
<comment type="caution">
    <text evidence="3">The sequence shown here is derived from an EMBL/GenBank/DDBJ whole genome shotgun (WGS) entry which is preliminary data.</text>
</comment>
<reference evidence="3" key="1">
    <citation type="submission" date="2021-01" db="EMBL/GenBank/DDBJ databases">
        <title>Whole genome shotgun sequence of Planosporangium flavigriseum NBRC 105377.</title>
        <authorList>
            <person name="Komaki H."/>
            <person name="Tamura T."/>
        </authorList>
    </citation>
    <scope>NUCLEOTIDE SEQUENCE</scope>
    <source>
        <strain evidence="3">NBRC 105377</strain>
    </source>
</reference>
<organism evidence="3 4">
    <name type="scientific">Planosporangium flavigriseum</name>
    <dbReference type="NCBI Taxonomy" id="373681"/>
    <lineage>
        <taxon>Bacteria</taxon>
        <taxon>Bacillati</taxon>
        <taxon>Actinomycetota</taxon>
        <taxon>Actinomycetes</taxon>
        <taxon>Micromonosporales</taxon>
        <taxon>Micromonosporaceae</taxon>
        <taxon>Planosporangium</taxon>
    </lineage>
</organism>
<dbReference type="RefSeq" id="WP_168078133.1">
    <property type="nucleotide sequence ID" value="NZ_BAAAQJ010000030.1"/>
</dbReference>
<gene>
    <name evidence="3" type="ORF">Pfl04_29230</name>
</gene>
<feature type="domain" description="SseB protein C-terminal" evidence="2">
    <location>
        <begin position="124"/>
        <end position="233"/>
    </location>
</feature>
<sequence length="236" mass="24657">MAFPANRLESALASLRAGAGSVDQLLQALADSQLWVPLPDGVAEGAQARLPVMVIDEQPYVVVYTSAEQYARGAGQQAHMVISGRELAGILAEMLGLAVNPGAEAGLPIRPEGVRYLRGGRRTIPAGQQIRLGDPAEEPQALLAALATAFEAVPAVIVARRALAQTGDEPPFLLIGVEADQSVGDWREAALAAANAAVAAAPPPLAVDTVFLDDATDPVTAWMLAHTEPFYRRPTG</sequence>